<keyword evidence="5 9" id="KW-0297">G-protein coupled receptor</keyword>
<evidence type="ECO:0000313" key="13">
    <source>
        <dbReference type="Proteomes" id="UP001159427"/>
    </source>
</evidence>
<keyword evidence="13" id="KW-1185">Reference proteome</keyword>
<evidence type="ECO:0000256" key="8">
    <source>
        <dbReference type="ARBA" id="ARBA00023224"/>
    </source>
</evidence>
<feature type="transmembrane region" description="Helical" evidence="10">
    <location>
        <begin position="139"/>
        <end position="161"/>
    </location>
</feature>
<proteinExistence type="inferred from homology"/>
<dbReference type="PANTHER" id="PTHR22752">
    <property type="entry name" value="G PROTEIN-COUPLED RECEPTOR"/>
    <property type="match status" value="1"/>
</dbReference>
<comment type="subcellular location">
    <subcellularLocation>
        <location evidence="1">Cell membrane</location>
        <topology evidence="1">Multi-pass membrane protein</topology>
    </subcellularLocation>
</comment>
<keyword evidence="4 10" id="KW-1133">Transmembrane helix</keyword>
<comment type="caution">
    <text evidence="12">The sequence shown here is derived from an EMBL/GenBank/DDBJ whole genome shotgun (WGS) entry which is preliminary data.</text>
</comment>
<dbReference type="PANTHER" id="PTHR22752:SF14">
    <property type="entry name" value="G-PROTEIN COUPLED RECEPTORS FAMILY 1 PROFILE DOMAIN-CONTAINING PROTEIN"/>
    <property type="match status" value="1"/>
</dbReference>
<feature type="transmembrane region" description="Helical" evidence="10">
    <location>
        <begin position="276"/>
        <end position="298"/>
    </location>
</feature>
<evidence type="ECO:0000256" key="2">
    <source>
        <dbReference type="ARBA" id="ARBA00022475"/>
    </source>
</evidence>
<evidence type="ECO:0000256" key="9">
    <source>
        <dbReference type="RuleBase" id="RU000688"/>
    </source>
</evidence>
<dbReference type="PROSITE" id="PS50262">
    <property type="entry name" value="G_PROTEIN_RECEP_F1_2"/>
    <property type="match status" value="1"/>
</dbReference>
<evidence type="ECO:0000256" key="7">
    <source>
        <dbReference type="ARBA" id="ARBA00023170"/>
    </source>
</evidence>
<dbReference type="Proteomes" id="UP001159427">
    <property type="component" value="Unassembled WGS sequence"/>
</dbReference>
<evidence type="ECO:0000256" key="10">
    <source>
        <dbReference type="SAM" id="Phobius"/>
    </source>
</evidence>
<evidence type="ECO:0000313" key="12">
    <source>
        <dbReference type="EMBL" id="CAH3021773.1"/>
    </source>
</evidence>
<dbReference type="PRINTS" id="PR00237">
    <property type="entry name" value="GPCRRHODOPSN"/>
</dbReference>
<dbReference type="PROSITE" id="PS00237">
    <property type="entry name" value="G_PROTEIN_RECEP_F1_1"/>
    <property type="match status" value="1"/>
</dbReference>
<evidence type="ECO:0000256" key="3">
    <source>
        <dbReference type="ARBA" id="ARBA00022692"/>
    </source>
</evidence>
<dbReference type="EMBL" id="CALNXI010000194">
    <property type="protein sequence ID" value="CAH3021773.1"/>
    <property type="molecule type" value="Genomic_DNA"/>
</dbReference>
<comment type="similarity">
    <text evidence="9">Belongs to the G-protein coupled receptor 1 family.</text>
</comment>
<dbReference type="SUPFAM" id="SSF81321">
    <property type="entry name" value="Family A G protein-coupled receptor-like"/>
    <property type="match status" value="1"/>
</dbReference>
<keyword evidence="3 9" id="KW-0812">Transmembrane</keyword>
<evidence type="ECO:0000259" key="11">
    <source>
        <dbReference type="PROSITE" id="PS50262"/>
    </source>
</evidence>
<feature type="transmembrane region" description="Helical" evidence="10">
    <location>
        <begin position="20"/>
        <end position="46"/>
    </location>
</feature>
<dbReference type="Gene3D" id="1.20.1070.10">
    <property type="entry name" value="Rhodopsin 7-helix transmembrane proteins"/>
    <property type="match status" value="1"/>
</dbReference>
<evidence type="ECO:0000256" key="6">
    <source>
        <dbReference type="ARBA" id="ARBA00023136"/>
    </source>
</evidence>
<gene>
    <name evidence="12" type="ORF">PEVE_00012713</name>
</gene>
<dbReference type="CDD" id="cd00637">
    <property type="entry name" value="7tm_classA_rhodopsin-like"/>
    <property type="match status" value="1"/>
</dbReference>
<organism evidence="12 13">
    <name type="scientific">Porites evermanni</name>
    <dbReference type="NCBI Taxonomy" id="104178"/>
    <lineage>
        <taxon>Eukaryota</taxon>
        <taxon>Metazoa</taxon>
        <taxon>Cnidaria</taxon>
        <taxon>Anthozoa</taxon>
        <taxon>Hexacorallia</taxon>
        <taxon>Scleractinia</taxon>
        <taxon>Fungiina</taxon>
        <taxon>Poritidae</taxon>
        <taxon>Porites</taxon>
    </lineage>
</organism>
<keyword evidence="2" id="KW-1003">Cell membrane</keyword>
<keyword evidence="8 9" id="KW-0807">Transducer</keyword>
<evidence type="ECO:0000256" key="4">
    <source>
        <dbReference type="ARBA" id="ARBA00022989"/>
    </source>
</evidence>
<name>A0ABN8LXB5_9CNID</name>
<dbReference type="Pfam" id="PF00001">
    <property type="entry name" value="7tm_1"/>
    <property type="match status" value="1"/>
</dbReference>
<accession>A0ABN8LXB5</accession>
<reference evidence="12 13" key="1">
    <citation type="submission" date="2022-05" db="EMBL/GenBank/DDBJ databases">
        <authorList>
            <consortium name="Genoscope - CEA"/>
            <person name="William W."/>
        </authorList>
    </citation>
    <scope>NUCLEOTIDE SEQUENCE [LARGE SCALE GENOMIC DNA]</scope>
</reference>
<evidence type="ECO:0000256" key="1">
    <source>
        <dbReference type="ARBA" id="ARBA00004651"/>
    </source>
</evidence>
<protein>
    <recommendedName>
        <fullName evidence="11">G-protein coupled receptors family 1 profile domain-containing protein</fullName>
    </recommendedName>
</protein>
<evidence type="ECO:0000256" key="5">
    <source>
        <dbReference type="ARBA" id="ARBA00023040"/>
    </source>
</evidence>
<feature type="transmembrane region" description="Helical" evidence="10">
    <location>
        <begin position="58"/>
        <end position="78"/>
    </location>
</feature>
<sequence>MERNSTTYFANSEDRASQSSTYFVVVLIFTSVVNITSNVLVLVILARNNRLRTFTNCFIANLCVVDLIAGIVVVPATIDSLLTKTEPRSNGSLLCRFYGFLNSLYGIASSLTVAVIALDRYHSILNCLRYEVIVTQRRTVFVVAWTWLQAFFVSSCPLLGWGHFLLNPYQRCSVYFPDLTGFIFFKTISCVLLPYFITVFCYSRIHLVARRHAKTIVNIQVRDAKNRIKGTCLSGASKKTLMVYIVLGVYTTCWLPFYGIDLLMTIYPRTKIPETVILTTTVLTLVNSACNPIMYALITSQFRGGLKRVYRQIRRSIFAGDSRQINLNGPRGDSRSSWTFTRSSAKRIFAAQETAVRPRLACAVIREESSMNAKMPDKTSRIVDSPATIYPLTLQVPEETGHKSFKIIKNGWTGDGTQLA</sequence>
<feature type="domain" description="G-protein coupled receptors family 1 profile" evidence="11">
    <location>
        <begin position="37"/>
        <end position="295"/>
    </location>
</feature>
<keyword evidence="7 9" id="KW-0675">Receptor</keyword>
<dbReference type="InterPro" id="IPR017452">
    <property type="entry name" value="GPCR_Rhodpsn_7TM"/>
</dbReference>
<feature type="transmembrane region" description="Helical" evidence="10">
    <location>
        <begin position="181"/>
        <end position="202"/>
    </location>
</feature>
<dbReference type="InterPro" id="IPR000276">
    <property type="entry name" value="GPCR_Rhodpsn"/>
</dbReference>
<keyword evidence="6 10" id="KW-0472">Membrane</keyword>
<feature type="transmembrane region" description="Helical" evidence="10">
    <location>
        <begin position="98"/>
        <end position="118"/>
    </location>
</feature>
<feature type="transmembrane region" description="Helical" evidence="10">
    <location>
        <begin position="241"/>
        <end position="264"/>
    </location>
</feature>